<dbReference type="OMA" id="GKHEQKK"/>
<dbReference type="OrthoDB" id="1431247at2759"/>
<dbReference type="GO" id="GO:0005634">
    <property type="term" value="C:nucleus"/>
    <property type="evidence" value="ECO:0007669"/>
    <property type="project" value="TreeGrafter"/>
</dbReference>
<dbReference type="GO" id="GO:0005737">
    <property type="term" value="C:cytoplasm"/>
    <property type="evidence" value="ECO:0007669"/>
    <property type="project" value="TreeGrafter"/>
</dbReference>
<evidence type="ECO:0000313" key="5">
    <source>
        <dbReference type="Proteomes" id="UP000472262"/>
    </source>
</evidence>
<dbReference type="AlphaFoldDB" id="A0A672M4P9"/>
<dbReference type="InterPro" id="IPR008978">
    <property type="entry name" value="HSP20-like_chaperone"/>
</dbReference>
<dbReference type="GO" id="GO:0042026">
    <property type="term" value="P:protein refolding"/>
    <property type="evidence" value="ECO:0007669"/>
    <property type="project" value="TreeGrafter"/>
</dbReference>
<name>A0A672M4P9_SINGR</name>
<protein>
    <submittedName>
        <fullName evidence="4">Alpha-crystallin A chain-like</fullName>
    </submittedName>
</protein>
<dbReference type="GO" id="GO:0051082">
    <property type="term" value="F:unfolded protein binding"/>
    <property type="evidence" value="ECO:0007669"/>
    <property type="project" value="TreeGrafter"/>
</dbReference>
<feature type="domain" description="SHSP" evidence="3">
    <location>
        <begin position="82"/>
        <end position="188"/>
    </location>
</feature>
<dbReference type="SUPFAM" id="SSF49764">
    <property type="entry name" value="HSP20-like chaperones"/>
    <property type="match status" value="1"/>
</dbReference>
<gene>
    <name evidence="4" type="primary">hspb6</name>
</gene>
<dbReference type="GO" id="GO:0009408">
    <property type="term" value="P:response to heat"/>
    <property type="evidence" value="ECO:0007669"/>
    <property type="project" value="TreeGrafter"/>
</dbReference>
<dbReference type="GO" id="GO:0043066">
    <property type="term" value="P:negative regulation of apoptotic process"/>
    <property type="evidence" value="ECO:0007669"/>
    <property type="project" value="TreeGrafter"/>
</dbReference>
<evidence type="ECO:0000256" key="2">
    <source>
        <dbReference type="RuleBase" id="RU003616"/>
    </source>
</evidence>
<dbReference type="Pfam" id="PF00011">
    <property type="entry name" value="HSP20"/>
    <property type="match status" value="1"/>
</dbReference>
<evidence type="ECO:0000259" key="3">
    <source>
        <dbReference type="PROSITE" id="PS01031"/>
    </source>
</evidence>
<evidence type="ECO:0000256" key="1">
    <source>
        <dbReference type="PROSITE-ProRule" id="PRU00285"/>
    </source>
</evidence>
<reference evidence="4" key="2">
    <citation type="submission" date="2025-09" db="UniProtKB">
        <authorList>
            <consortium name="Ensembl"/>
        </authorList>
    </citation>
    <scope>IDENTIFICATION</scope>
</reference>
<dbReference type="Gene3D" id="2.60.40.790">
    <property type="match status" value="1"/>
</dbReference>
<organism evidence="4 5">
    <name type="scientific">Sinocyclocheilus grahami</name>
    <name type="common">Dianchi golden-line fish</name>
    <name type="synonym">Barbus grahami</name>
    <dbReference type="NCBI Taxonomy" id="75366"/>
    <lineage>
        <taxon>Eukaryota</taxon>
        <taxon>Metazoa</taxon>
        <taxon>Chordata</taxon>
        <taxon>Craniata</taxon>
        <taxon>Vertebrata</taxon>
        <taxon>Euteleostomi</taxon>
        <taxon>Actinopterygii</taxon>
        <taxon>Neopterygii</taxon>
        <taxon>Teleostei</taxon>
        <taxon>Ostariophysi</taxon>
        <taxon>Cypriniformes</taxon>
        <taxon>Cyprinidae</taxon>
        <taxon>Cyprininae</taxon>
        <taxon>Sinocyclocheilus</taxon>
    </lineage>
</organism>
<dbReference type="PANTHER" id="PTHR45640:SF36">
    <property type="entry name" value="HEAT SHOCK PROTEIN BETA-6"/>
    <property type="match status" value="1"/>
</dbReference>
<dbReference type="CTD" id="126393"/>
<dbReference type="Ensembl" id="ENSSGRT00000033842.1">
    <property type="protein sequence ID" value="ENSSGRP00000031526.1"/>
    <property type="gene ID" value="ENSSGRG00000017703.1"/>
</dbReference>
<dbReference type="PROSITE" id="PS01031">
    <property type="entry name" value="SHSP"/>
    <property type="match status" value="1"/>
</dbReference>
<dbReference type="GeneID" id="107571389"/>
<dbReference type="PRINTS" id="PR00299">
    <property type="entry name" value="ACRYSTALLIN"/>
</dbReference>
<reference evidence="4" key="1">
    <citation type="submission" date="2025-08" db="UniProtKB">
        <authorList>
            <consortium name="Ensembl"/>
        </authorList>
    </citation>
    <scope>IDENTIFICATION</scope>
</reference>
<proteinExistence type="inferred from homology"/>
<keyword evidence="5" id="KW-1185">Reference proteome</keyword>
<sequence length="188" mass="21279">MLRNRIDSHQNNQLVIHSEFSEAVYWSIWWLLLHIHPRRMDFHLPPSLLVSGIPWERVLPPLFPRCTGTTGPYSWTPTELLIPVSEHTGAAQVTCDHNGFTVQVDVKHFSPEDLLVKAVGDYVVVEGKHEQKKDGSGLVTRQFNRRYRIPNGVDIMALESAISTEGMLVISAPLTQGDNSRLLNHSRP</sequence>
<dbReference type="PANTHER" id="PTHR45640">
    <property type="entry name" value="HEAT SHOCK PROTEIN HSP-12.2-RELATED"/>
    <property type="match status" value="1"/>
</dbReference>
<dbReference type="Proteomes" id="UP000472262">
    <property type="component" value="Unassembled WGS sequence"/>
</dbReference>
<dbReference type="InParanoid" id="A0A672M4P9"/>
<comment type="similarity">
    <text evidence="1 2">Belongs to the small heat shock protein (HSP20) family.</text>
</comment>
<accession>A0A672M4P9</accession>
<dbReference type="InterPro" id="IPR002068">
    <property type="entry name" value="A-crystallin/Hsp20_dom"/>
</dbReference>
<dbReference type="CDD" id="cd06526">
    <property type="entry name" value="metazoan_ACD"/>
    <property type="match status" value="1"/>
</dbReference>
<dbReference type="KEGG" id="sgh:107571389"/>
<dbReference type="RefSeq" id="XP_016113197.1">
    <property type="nucleotide sequence ID" value="XM_016257711.1"/>
</dbReference>
<dbReference type="InterPro" id="IPR001436">
    <property type="entry name" value="Alpha-crystallin/sHSP_animal"/>
</dbReference>
<evidence type="ECO:0000313" key="4">
    <source>
        <dbReference type="Ensembl" id="ENSSGRP00000031526.1"/>
    </source>
</evidence>